<keyword evidence="2 10" id="KW-0963">Cytoplasm</keyword>
<sequence length="438" mass="48431">MPEIVVIGGGLAGSEAAWKASKMGVKVTLYEMKPKKFSPAHKSGGLAELVCSNSLRSESEENASGLLKKEMTILDSIIISAAEKTRVPAGSALAVDRQRFSEYITDKLKSEPNIEIVTEEVGKLEFDVPTVVATGPLTTEGLTEEIMGLTGSDKLFFYDAISPIIFTESINMNAAFRGSRYGKGGDDYINLPMSEEEYYGLVREIKKADEVTPHSFEDKKIFEGCLPIEVMVRRGDNTLAFGPMKPVGLEDPKTGERPFAVVQLRQENKEGTLYNIVGFQTRLKQGEQDRVFRMIPGLENAQFARYGSVHRNTFISSPRLLFPTLELKRRPGLFISGQLVGVEGYVESAAMGILSGINAALLALNEGLMIPPRDTALGSLVSYITDKRNRDFQPMNINFGLFPSPPAGVRKKDRKRYMVKRALKEMGLWEEKISRLTA</sequence>
<gene>
    <name evidence="10 12" type="primary">trmFO</name>
    <name evidence="12" type="ORF">JW984_05165</name>
</gene>
<dbReference type="InterPro" id="IPR036188">
    <property type="entry name" value="FAD/NAD-bd_sf"/>
</dbReference>
<proteinExistence type="inferred from homology"/>
<evidence type="ECO:0000256" key="8">
    <source>
        <dbReference type="ARBA" id="ARBA00022857"/>
    </source>
</evidence>
<dbReference type="NCBIfam" id="TIGR00137">
    <property type="entry name" value="gid_trmFO"/>
    <property type="match status" value="1"/>
</dbReference>
<dbReference type="Gene3D" id="3.50.50.60">
    <property type="entry name" value="FAD/NAD(P)-binding domain"/>
    <property type="match status" value="2"/>
</dbReference>
<keyword evidence="8 10" id="KW-0521">NADP</keyword>
<dbReference type="GO" id="GO:0005829">
    <property type="term" value="C:cytosol"/>
    <property type="evidence" value="ECO:0007669"/>
    <property type="project" value="TreeGrafter"/>
</dbReference>
<protein>
    <recommendedName>
        <fullName evidence="10">Methylenetetrahydrofolate--tRNA-(uracil-5-)-methyltransferase TrmFO</fullName>
        <ecNumber evidence="10">2.1.1.74</ecNumber>
    </recommendedName>
    <alternativeName>
        <fullName evidence="10">Folate-dependent tRNA (uracil-5-)-methyltransferase</fullName>
    </alternativeName>
    <alternativeName>
        <fullName evidence="10">Folate-dependent tRNA(M-5-U54)-methyltransferase</fullName>
    </alternativeName>
</protein>
<feature type="domain" description="MnmG N-terminal" evidence="11">
    <location>
        <begin position="4"/>
        <end position="365"/>
    </location>
</feature>
<dbReference type="EC" id="2.1.1.74" evidence="10"/>
<dbReference type="PRINTS" id="PR00411">
    <property type="entry name" value="PNDRDTASEI"/>
</dbReference>
<comment type="cofactor">
    <cofactor evidence="1 10">
        <name>FAD</name>
        <dbReference type="ChEBI" id="CHEBI:57692"/>
    </cofactor>
</comment>
<comment type="similarity">
    <text evidence="10">Belongs to the MnmG family. TrmFO subfamily.</text>
</comment>
<keyword evidence="7 10" id="KW-0274">FAD</keyword>
<evidence type="ECO:0000256" key="6">
    <source>
        <dbReference type="ARBA" id="ARBA00022694"/>
    </source>
</evidence>
<comment type="subcellular location">
    <subcellularLocation>
        <location evidence="10">Cytoplasm</location>
    </subcellularLocation>
</comment>
<keyword evidence="9 10" id="KW-0520">NAD</keyword>
<dbReference type="Pfam" id="PF01134">
    <property type="entry name" value="GIDA"/>
    <property type="match status" value="1"/>
</dbReference>
<evidence type="ECO:0000256" key="10">
    <source>
        <dbReference type="HAMAP-Rule" id="MF_01037"/>
    </source>
</evidence>
<keyword evidence="5 10" id="KW-0808">Transferase</keyword>
<comment type="catalytic activity">
    <reaction evidence="10">
        <text>uridine(54) in tRNA + (6R)-5,10-methylene-5,6,7,8-tetrahydrofolate + NADPH + H(+) = 5-methyluridine(54) in tRNA + (6S)-5,6,7,8-tetrahydrofolate + NADP(+)</text>
        <dbReference type="Rhea" id="RHEA:62372"/>
        <dbReference type="Rhea" id="RHEA-COMP:10167"/>
        <dbReference type="Rhea" id="RHEA-COMP:10193"/>
        <dbReference type="ChEBI" id="CHEBI:15378"/>
        <dbReference type="ChEBI" id="CHEBI:15636"/>
        <dbReference type="ChEBI" id="CHEBI:57453"/>
        <dbReference type="ChEBI" id="CHEBI:57783"/>
        <dbReference type="ChEBI" id="CHEBI:58349"/>
        <dbReference type="ChEBI" id="CHEBI:65315"/>
        <dbReference type="ChEBI" id="CHEBI:74447"/>
        <dbReference type="EC" id="2.1.1.74"/>
    </reaction>
</comment>
<evidence type="ECO:0000256" key="5">
    <source>
        <dbReference type="ARBA" id="ARBA00022679"/>
    </source>
</evidence>
<reference evidence="12" key="2">
    <citation type="submission" date="2021-01" db="EMBL/GenBank/DDBJ databases">
        <authorList>
            <person name="Hahn C.R."/>
            <person name="Youssef N.H."/>
            <person name="Elshahed M."/>
        </authorList>
    </citation>
    <scope>NUCLEOTIDE SEQUENCE</scope>
    <source>
        <strain evidence="12">Zod_Metabat.24</strain>
    </source>
</reference>
<feature type="binding site" evidence="10">
    <location>
        <begin position="8"/>
        <end position="13"/>
    </location>
    <ligand>
        <name>FAD</name>
        <dbReference type="ChEBI" id="CHEBI:57692"/>
    </ligand>
</feature>
<evidence type="ECO:0000256" key="3">
    <source>
        <dbReference type="ARBA" id="ARBA00022603"/>
    </source>
</evidence>
<dbReference type="GO" id="GO:0050660">
    <property type="term" value="F:flavin adenine dinucleotide binding"/>
    <property type="evidence" value="ECO:0007669"/>
    <property type="project" value="UniProtKB-UniRule"/>
</dbReference>
<evidence type="ECO:0000313" key="13">
    <source>
        <dbReference type="Proteomes" id="UP000809273"/>
    </source>
</evidence>
<dbReference type="PANTHER" id="PTHR11806:SF2">
    <property type="entry name" value="METHYLENETETRAHYDROFOLATE--TRNA-(URACIL-5-)-METHYLTRANSFERASE TRMFO"/>
    <property type="match status" value="1"/>
</dbReference>
<keyword evidence="6 10" id="KW-0819">tRNA processing</keyword>
<dbReference type="InterPro" id="IPR002218">
    <property type="entry name" value="MnmG-rel"/>
</dbReference>
<dbReference type="NCBIfam" id="NF003739">
    <property type="entry name" value="PRK05335.1"/>
    <property type="match status" value="1"/>
</dbReference>
<dbReference type="GO" id="GO:0002098">
    <property type="term" value="P:tRNA wobble uridine modification"/>
    <property type="evidence" value="ECO:0007669"/>
    <property type="project" value="TreeGrafter"/>
</dbReference>
<dbReference type="AlphaFoldDB" id="A0A9D8KC10"/>
<dbReference type="HAMAP" id="MF_01037">
    <property type="entry name" value="TrmFO"/>
    <property type="match status" value="1"/>
</dbReference>
<dbReference type="PANTHER" id="PTHR11806">
    <property type="entry name" value="GLUCOSE INHIBITED DIVISION PROTEIN A"/>
    <property type="match status" value="1"/>
</dbReference>
<evidence type="ECO:0000256" key="1">
    <source>
        <dbReference type="ARBA" id="ARBA00001974"/>
    </source>
</evidence>
<keyword evidence="3 10" id="KW-0489">Methyltransferase</keyword>
<dbReference type="EMBL" id="JAFGIX010000025">
    <property type="protein sequence ID" value="MBN1572571.1"/>
    <property type="molecule type" value="Genomic_DNA"/>
</dbReference>
<evidence type="ECO:0000256" key="9">
    <source>
        <dbReference type="ARBA" id="ARBA00023027"/>
    </source>
</evidence>
<dbReference type="InterPro" id="IPR004417">
    <property type="entry name" value="TrmFO"/>
</dbReference>
<dbReference type="GO" id="GO:0047151">
    <property type="term" value="F:tRNA (uracil(54)-C5)-methyltransferase activity, 5,10-methylenetetrahydrofolate-dependent"/>
    <property type="evidence" value="ECO:0007669"/>
    <property type="project" value="UniProtKB-UniRule"/>
</dbReference>
<dbReference type="GO" id="GO:0030488">
    <property type="term" value="P:tRNA methylation"/>
    <property type="evidence" value="ECO:0007669"/>
    <property type="project" value="TreeGrafter"/>
</dbReference>
<dbReference type="SUPFAM" id="SSF51905">
    <property type="entry name" value="FAD/NAD(P)-binding domain"/>
    <property type="match status" value="1"/>
</dbReference>
<dbReference type="InterPro" id="IPR040131">
    <property type="entry name" value="MnmG_N"/>
</dbReference>
<reference evidence="12" key="1">
    <citation type="journal article" date="2021" name="Environ. Microbiol.">
        <title>Genomic characterization of three novel Desulfobacterota classes expand the metabolic and phylogenetic diversity of the phylum.</title>
        <authorList>
            <person name="Murphy C.L."/>
            <person name="Biggerstaff J."/>
            <person name="Eichhorn A."/>
            <person name="Ewing E."/>
            <person name="Shahan R."/>
            <person name="Soriano D."/>
            <person name="Stewart S."/>
            <person name="VanMol K."/>
            <person name="Walker R."/>
            <person name="Walters P."/>
            <person name="Elshahed M.S."/>
            <person name="Youssef N.H."/>
        </authorList>
    </citation>
    <scope>NUCLEOTIDE SEQUENCE</scope>
    <source>
        <strain evidence="12">Zod_Metabat.24</strain>
    </source>
</reference>
<evidence type="ECO:0000313" key="12">
    <source>
        <dbReference type="EMBL" id="MBN1572571.1"/>
    </source>
</evidence>
<evidence type="ECO:0000256" key="2">
    <source>
        <dbReference type="ARBA" id="ARBA00022490"/>
    </source>
</evidence>
<name>A0A9D8KC10_9DELT</name>
<organism evidence="12 13">
    <name type="scientific">Candidatus Zymogenus saltonus</name>
    <dbReference type="NCBI Taxonomy" id="2844893"/>
    <lineage>
        <taxon>Bacteria</taxon>
        <taxon>Deltaproteobacteria</taxon>
        <taxon>Candidatus Zymogenia</taxon>
        <taxon>Candidatus Zymogeniales</taxon>
        <taxon>Candidatus Zymogenaceae</taxon>
        <taxon>Candidatus Zymogenus</taxon>
    </lineage>
</organism>
<evidence type="ECO:0000259" key="11">
    <source>
        <dbReference type="Pfam" id="PF01134"/>
    </source>
</evidence>
<comment type="catalytic activity">
    <reaction evidence="10">
        <text>uridine(54) in tRNA + (6R)-5,10-methylene-5,6,7,8-tetrahydrofolate + NADH + H(+) = 5-methyluridine(54) in tRNA + (6S)-5,6,7,8-tetrahydrofolate + NAD(+)</text>
        <dbReference type="Rhea" id="RHEA:16873"/>
        <dbReference type="Rhea" id="RHEA-COMP:10167"/>
        <dbReference type="Rhea" id="RHEA-COMP:10193"/>
        <dbReference type="ChEBI" id="CHEBI:15378"/>
        <dbReference type="ChEBI" id="CHEBI:15636"/>
        <dbReference type="ChEBI" id="CHEBI:57453"/>
        <dbReference type="ChEBI" id="CHEBI:57540"/>
        <dbReference type="ChEBI" id="CHEBI:57945"/>
        <dbReference type="ChEBI" id="CHEBI:65315"/>
        <dbReference type="ChEBI" id="CHEBI:74447"/>
        <dbReference type="EC" id="2.1.1.74"/>
    </reaction>
</comment>
<dbReference type="Proteomes" id="UP000809273">
    <property type="component" value="Unassembled WGS sequence"/>
</dbReference>
<accession>A0A9D8KC10</accession>
<comment type="function">
    <text evidence="10">Catalyzes the folate-dependent formation of 5-methyl-uridine at position 54 (M-5-U54) in all tRNAs.</text>
</comment>
<comment type="caution">
    <text evidence="12">The sequence shown here is derived from an EMBL/GenBank/DDBJ whole genome shotgun (WGS) entry which is preliminary data.</text>
</comment>
<keyword evidence="4 10" id="KW-0285">Flavoprotein</keyword>
<evidence type="ECO:0000256" key="4">
    <source>
        <dbReference type="ARBA" id="ARBA00022630"/>
    </source>
</evidence>
<evidence type="ECO:0000256" key="7">
    <source>
        <dbReference type="ARBA" id="ARBA00022827"/>
    </source>
</evidence>